<evidence type="ECO:0000313" key="4">
    <source>
        <dbReference type="EMBL" id="CAD6194346.1"/>
    </source>
</evidence>
<keyword evidence="3" id="KW-0342">GTP-binding</keyword>
<dbReference type="GO" id="GO:0005525">
    <property type="term" value="F:GTP binding"/>
    <property type="evidence" value="ECO:0007669"/>
    <property type="project" value="UniProtKB-KW"/>
</dbReference>
<organism evidence="4 5">
    <name type="scientific">Caenorhabditis auriculariae</name>
    <dbReference type="NCBI Taxonomy" id="2777116"/>
    <lineage>
        <taxon>Eukaryota</taxon>
        <taxon>Metazoa</taxon>
        <taxon>Ecdysozoa</taxon>
        <taxon>Nematoda</taxon>
        <taxon>Chromadorea</taxon>
        <taxon>Rhabditida</taxon>
        <taxon>Rhabditina</taxon>
        <taxon>Rhabditomorpha</taxon>
        <taxon>Rhabditoidea</taxon>
        <taxon>Rhabditidae</taxon>
        <taxon>Peloderinae</taxon>
        <taxon>Caenorhabditis</taxon>
    </lineage>
</organism>
<name>A0A8S1HCA8_9PELO</name>
<dbReference type="OrthoDB" id="8830751at2759"/>
<dbReference type="Pfam" id="PF00071">
    <property type="entry name" value="Ras"/>
    <property type="match status" value="1"/>
</dbReference>
<dbReference type="SMART" id="SM00175">
    <property type="entry name" value="RAB"/>
    <property type="match status" value="1"/>
</dbReference>
<dbReference type="SMART" id="SM00173">
    <property type="entry name" value="RAS"/>
    <property type="match status" value="1"/>
</dbReference>
<dbReference type="PROSITE" id="PS51419">
    <property type="entry name" value="RAB"/>
    <property type="match status" value="1"/>
</dbReference>
<comment type="caution">
    <text evidence="4">The sequence shown here is derived from an EMBL/GenBank/DDBJ whole genome shotgun (WGS) entry which is preliminary data.</text>
</comment>
<protein>
    <submittedName>
        <fullName evidence="4">Uncharacterized protein</fullName>
    </submittedName>
</protein>
<dbReference type="PRINTS" id="PR00449">
    <property type="entry name" value="RASTRNSFRMNG"/>
</dbReference>
<evidence type="ECO:0000256" key="3">
    <source>
        <dbReference type="ARBA" id="ARBA00023134"/>
    </source>
</evidence>
<dbReference type="InterPro" id="IPR003578">
    <property type="entry name" value="Small_GTPase_Rho"/>
</dbReference>
<dbReference type="PROSITE" id="PS51420">
    <property type="entry name" value="RHO"/>
    <property type="match status" value="1"/>
</dbReference>
<dbReference type="InterPro" id="IPR005225">
    <property type="entry name" value="Small_GTP-bd"/>
</dbReference>
<dbReference type="PROSITE" id="PS51421">
    <property type="entry name" value="RAS"/>
    <property type="match status" value="1"/>
</dbReference>
<comment type="similarity">
    <text evidence="1">Belongs to the small GTPase superfamily. Rho family.</text>
</comment>
<dbReference type="GO" id="GO:0003924">
    <property type="term" value="F:GTPase activity"/>
    <property type="evidence" value="ECO:0007669"/>
    <property type="project" value="InterPro"/>
</dbReference>
<dbReference type="InterPro" id="IPR027417">
    <property type="entry name" value="P-loop_NTPase"/>
</dbReference>
<dbReference type="PANTHER" id="PTHR24072">
    <property type="entry name" value="RHO FAMILY GTPASE"/>
    <property type="match status" value="1"/>
</dbReference>
<dbReference type="NCBIfam" id="TIGR00231">
    <property type="entry name" value="small_GTP"/>
    <property type="match status" value="1"/>
</dbReference>
<dbReference type="SMART" id="SM00174">
    <property type="entry name" value="RHO"/>
    <property type="match status" value="1"/>
</dbReference>
<dbReference type="AlphaFoldDB" id="A0A8S1HCA8"/>
<dbReference type="InterPro" id="IPR001806">
    <property type="entry name" value="Small_GTPase"/>
</dbReference>
<evidence type="ECO:0000256" key="1">
    <source>
        <dbReference type="ARBA" id="ARBA00010142"/>
    </source>
</evidence>
<evidence type="ECO:0000313" key="5">
    <source>
        <dbReference type="Proteomes" id="UP000835052"/>
    </source>
</evidence>
<sequence length="194" mass="21832">MKFVLIGEEEVGKTSLLKAYCTGCFSKEYVPTIFDHFETNVSVCNERHMLSLTDTSGKSEYERFRVLSFPKTDTFLLCFSVVTPESFEKVKSKFAPEIKQHCPTARIVVVGTQVDLRDDVDTVEKLAKDGLRPVAKTDGEQLARELGAFKYVECSALTMLGVKQVFHAAIISVFEREYEGCNVEKTTKCRCTIS</sequence>
<keyword evidence="5" id="KW-1185">Reference proteome</keyword>
<keyword evidence="2" id="KW-0547">Nucleotide-binding</keyword>
<proteinExistence type="inferred from homology"/>
<dbReference type="GO" id="GO:0007264">
    <property type="term" value="P:small GTPase-mediated signal transduction"/>
    <property type="evidence" value="ECO:0007669"/>
    <property type="project" value="InterPro"/>
</dbReference>
<evidence type="ECO:0000256" key="2">
    <source>
        <dbReference type="ARBA" id="ARBA00022741"/>
    </source>
</evidence>
<reference evidence="4" key="1">
    <citation type="submission" date="2020-10" db="EMBL/GenBank/DDBJ databases">
        <authorList>
            <person name="Kikuchi T."/>
        </authorList>
    </citation>
    <scope>NUCLEOTIDE SEQUENCE</scope>
    <source>
        <strain evidence="4">NKZ352</strain>
    </source>
</reference>
<dbReference type="FunFam" id="3.40.50.300:FF:001179">
    <property type="entry name" value="Rho family GTPase"/>
    <property type="match status" value="1"/>
</dbReference>
<dbReference type="Proteomes" id="UP000835052">
    <property type="component" value="Unassembled WGS sequence"/>
</dbReference>
<gene>
    <name evidence="4" type="ORF">CAUJ_LOCUS10265</name>
</gene>
<accession>A0A8S1HCA8</accession>
<dbReference type="EMBL" id="CAJGYM010000043">
    <property type="protein sequence ID" value="CAD6194346.1"/>
    <property type="molecule type" value="Genomic_DNA"/>
</dbReference>
<dbReference type="CDD" id="cd00157">
    <property type="entry name" value="Rho"/>
    <property type="match status" value="1"/>
</dbReference>
<dbReference type="Gene3D" id="3.40.50.300">
    <property type="entry name" value="P-loop containing nucleotide triphosphate hydrolases"/>
    <property type="match status" value="1"/>
</dbReference>
<dbReference type="SUPFAM" id="SSF52540">
    <property type="entry name" value="P-loop containing nucleoside triphosphate hydrolases"/>
    <property type="match status" value="1"/>
</dbReference>